<keyword evidence="11 14" id="KW-0255">Endonuclease</keyword>
<proteinExistence type="inferred from homology"/>
<accession>A0A9D2L3J6</accession>
<dbReference type="NCBIfam" id="NF000595">
    <property type="entry name" value="PRK00015.1-3"/>
    <property type="match status" value="1"/>
</dbReference>
<evidence type="ECO:0000259" key="17">
    <source>
        <dbReference type="PROSITE" id="PS51975"/>
    </source>
</evidence>
<dbReference type="SUPFAM" id="SSF53098">
    <property type="entry name" value="Ribonuclease H-like"/>
    <property type="match status" value="1"/>
</dbReference>
<dbReference type="PANTHER" id="PTHR10954">
    <property type="entry name" value="RIBONUCLEASE H2 SUBUNIT A"/>
    <property type="match status" value="1"/>
</dbReference>
<evidence type="ECO:0000256" key="2">
    <source>
        <dbReference type="ARBA" id="ARBA00001946"/>
    </source>
</evidence>
<dbReference type="GO" id="GO:0043137">
    <property type="term" value="P:DNA replication, removal of RNA primer"/>
    <property type="evidence" value="ECO:0007669"/>
    <property type="project" value="TreeGrafter"/>
</dbReference>
<dbReference type="Proteomes" id="UP000824259">
    <property type="component" value="Unassembled WGS sequence"/>
</dbReference>
<feature type="binding site" evidence="14 15">
    <location>
        <position position="108"/>
    </location>
    <ligand>
        <name>a divalent metal cation</name>
        <dbReference type="ChEBI" id="CHEBI:60240"/>
    </ligand>
</feature>
<dbReference type="AlphaFoldDB" id="A0A9D2L3J6"/>
<evidence type="ECO:0000256" key="9">
    <source>
        <dbReference type="ARBA" id="ARBA00022722"/>
    </source>
</evidence>
<evidence type="ECO:0000256" key="6">
    <source>
        <dbReference type="ARBA" id="ARBA00012180"/>
    </source>
</evidence>
<feature type="binding site" evidence="14 15">
    <location>
        <position position="17"/>
    </location>
    <ligand>
        <name>a divalent metal cation</name>
        <dbReference type="ChEBI" id="CHEBI:60240"/>
    </ligand>
</feature>
<comment type="cofactor">
    <cofactor evidence="14 15">
        <name>Mn(2+)</name>
        <dbReference type="ChEBI" id="CHEBI:29035"/>
    </cofactor>
    <cofactor evidence="14 15">
        <name>Mg(2+)</name>
        <dbReference type="ChEBI" id="CHEBI:18420"/>
    </cofactor>
    <text evidence="14 15">Manganese or magnesium. Binds 1 divalent metal ion per monomer in the absence of substrate. May bind a second metal ion after substrate binding.</text>
</comment>
<evidence type="ECO:0000313" key="19">
    <source>
        <dbReference type="Proteomes" id="UP000824259"/>
    </source>
</evidence>
<dbReference type="EC" id="3.1.26.4" evidence="6 14"/>
<evidence type="ECO:0000256" key="11">
    <source>
        <dbReference type="ARBA" id="ARBA00022759"/>
    </source>
</evidence>
<comment type="function">
    <text evidence="3 14 16">Endonuclease that specifically degrades the RNA of RNA-DNA hybrids.</text>
</comment>
<name>A0A9D2L3J6_9BACT</name>
<evidence type="ECO:0000256" key="1">
    <source>
        <dbReference type="ARBA" id="ARBA00000077"/>
    </source>
</evidence>
<dbReference type="GO" id="GO:0004523">
    <property type="term" value="F:RNA-DNA hybrid ribonuclease activity"/>
    <property type="evidence" value="ECO:0007669"/>
    <property type="project" value="UniProtKB-UniRule"/>
</dbReference>
<comment type="caution">
    <text evidence="18">The sequence shown here is derived from an EMBL/GenBank/DDBJ whole genome shotgun (WGS) entry which is preliminary data.</text>
</comment>
<dbReference type="Gene3D" id="3.30.420.10">
    <property type="entry name" value="Ribonuclease H-like superfamily/Ribonuclease H"/>
    <property type="match status" value="1"/>
</dbReference>
<evidence type="ECO:0000256" key="8">
    <source>
        <dbReference type="ARBA" id="ARBA00022490"/>
    </source>
</evidence>
<reference evidence="18" key="2">
    <citation type="submission" date="2021-04" db="EMBL/GenBank/DDBJ databases">
        <authorList>
            <person name="Gilroy R."/>
        </authorList>
    </citation>
    <scope>NUCLEOTIDE SEQUENCE</scope>
    <source>
        <strain evidence="18">CHK169-11906</strain>
    </source>
</reference>
<evidence type="ECO:0000256" key="7">
    <source>
        <dbReference type="ARBA" id="ARBA00019179"/>
    </source>
</evidence>
<keyword evidence="9 14" id="KW-0540">Nuclease</keyword>
<dbReference type="CDD" id="cd07182">
    <property type="entry name" value="RNase_HII_bacteria_HII_like"/>
    <property type="match status" value="1"/>
</dbReference>
<feature type="binding site" evidence="14 15">
    <location>
        <position position="16"/>
    </location>
    <ligand>
        <name>a divalent metal cation</name>
        <dbReference type="ChEBI" id="CHEBI:60240"/>
    </ligand>
</feature>
<sequence length="198" mass="22327">MLENSSQYDLLEAGCDEAGRGCLAGPVFAAAVILPPDFHHPLLNDSKQMTARQRDLLRGVIEREALAWAVSAVSAERIDQINILNASFEGMTRAVEQLALRPEFLAIDGNRFRTTLEIPYRCIVKGDGKYADIAAASVLAKTHRDEYMLRLAAEFPEYGWDRNKGYPTREHRLAILQHGLTLHHRLTFNHEIDQLSLF</sequence>
<dbReference type="HAMAP" id="MF_00052_B">
    <property type="entry name" value="RNase_HII_B"/>
    <property type="match status" value="1"/>
</dbReference>
<keyword evidence="8 14" id="KW-0963">Cytoplasm</keyword>
<evidence type="ECO:0000256" key="4">
    <source>
        <dbReference type="ARBA" id="ARBA00004496"/>
    </source>
</evidence>
<protein>
    <recommendedName>
        <fullName evidence="7 14">Ribonuclease HII</fullName>
        <shortName evidence="14">RNase HII</shortName>
        <ecNumber evidence="6 14">3.1.26.4</ecNumber>
    </recommendedName>
</protein>
<comment type="catalytic activity">
    <reaction evidence="1 14 15 16">
        <text>Endonucleolytic cleavage to 5'-phosphomonoester.</text>
        <dbReference type="EC" id="3.1.26.4"/>
    </reaction>
</comment>
<evidence type="ECO:0000256" key="14">
    <source>
        <dbReference type="HAMAP-Rule" id="MF_00052"/>
    </source>
</evidence>
<gene>
    <name evidence="14" type="primary">rnhB</name>
    <name evidence="18" type="ORF">H9779_04100</name>
</gene>
<organism evidence="18 19">
    <name type="scientific">Candidatus Alistipes avicola</name>
    <dbReference type="NCBI Taxonomy" id="2838432"/>
    <lineage>
        <taxon>Bacteria</taxon>
        <taxon>Pseudomonadati</taxon>
        <taxon>Bacteroidota</taxon>
        <taxon>Bacteroidia</taxon>
        <taxon>Bacteroidales</taxon>
        <taxon>Rikenellaceae</taxon>
        <taxon>Alistipes</taxon>
    </lineage>
</organism>
<evidence type="ECO:0000313" key="18">
    <source>
        <dbReference type="EMBL" id="HJA98768.1"/>
    </source>
</evidence>
<evidence type="ECO:0000256" key="5">
    <source>
        <dbReference type="ARBA" id="ARBA00007383"/>
    </source>
</evidence>
<dbReference type="Pfam" id="PF01351">
    <property type="entry name" value="RNase_HII"/>
    <property type="match status" value="1"/>
</dbReference>
<dbReference type="InterPro" id="IPR036397">
    <property type="entry name" value="RNaseH_sf"/>
</dbReference>
<dbReference type="InterPro" id="IPR001352">
    <property type="entry name" value="RNase_HII/HIII"/>
</dbReference>
<dbReference type="EMBL" id="DWYR01000011">
    <property type="protein sequence ID" value="HJA98768.1"/>
    <property type="molecule type" value="Genomic_DNA"/>
</dbReference>
<reference evidence="18" key="1">
    <citation type="journal article" date="2021" name="PeerJ">
        <title>Extensive microbial diversity within the chicken gut microbiome revealed by metagenomics and culture.</title>
        <authorList>
            <person name="Gilroy R."/>
            <person name="Ravi A."/>
            <person name="Getino M."/>
            <person name="Pursley I."/>
            <person name="Horton D.L."/>
            <person name="Alikhan N.F."/>
            <person name="Baker D."/>
            <person name="Gharbi K."/>
            <person name="Hall N."/>
            <person name="Watson M."/>
            <person name="Adriaenssens E.M."/>
            <person name="Foster-Nyarko E."/>
            <person name="Jarju S."/>
            <person name="Secka A."/>
            <person name="Antonio M."/>
            <person name="Oren A."/>
            <person name="Chaudhuri R.R."/>
            <person name="La Ragione R."/>
            <person name="Hildebrand F."/>
            <person name="Pallen M.J."/>
        </authorList>
    </citation>
    <scope>NUCLEOTIDE SEQUENCE</scope>
    <source>
        <strain evidence="18">CHK169-11906</strain>
    </source>
</reference>
<dbReference type="InterPro" id="IPR024567">
    <property type="entry name" value="RNase_HII/HIII_dom"/>
</dbReference>
<comment type="similarity">
    <text evidence="5 14 16">Belongs to the RNase HII family.</text>
</comment>
<keyword evidence="12 14" id="KW-0378">Hydrolase</keyword>
<keyword evidence="13 14" id="KW-0464">Manganese</keyword>
<dbReference type="PANTHER" id="PTHR10954:SF18">
    <property type="entry name" value="RIBONUCLEASE HII"/>
    <property type="match status" value="1"/>
</dbReference>
<dbReference type="GO" id="GO:0005737">
    <property type="term" value="C:cytoplasm"/>
    <property type="evidence" value="ECO:0007669"/>
    <property type="project" value="UniProtKB-SubCell"/>
</dbReference>
<comment type="subcellular location">
    <subcellularLocation>
        <location evidence="4 14">Cytoplasm</location>
    </subcellularLocation>
</comment>
<evidence type="ECO:0000256" key="3">
    <source>
        <dbReference type="ARBA" id="ARBA00004065"/>
    </source>
</evidence>
<evidence type="ECO:0000256" key="15">
    <source>
        <dbReference type="PROSITE-ProRule" id="PRU01319"/>
    </source>
</evidence>
<evidence type="ECO:0000256" key="10">
    <source>
        <dbReference type="ARBA" id="ARBA00022723"/>
    </source>
</evidence>
<feature type="domain" description="RNase H type-2" evidence="17">
    <location>
        <begin position="10"/>
        <end position="198"/>
    </location>
</feature>
<dbReference type="InterPro" id="IPR012337">
    <property type="entry name" value="RNaseH-like_sf"/>
</dbReference>
<evidence type="ECO:0000256" key="12">
    <source>
        <dbReference type="ARBA" id="ARBA00022801"/>
    </source>
</evidence>
<dbReference type="GO" id="GO:0003723">
    <property type="term" value="F:RNA binding"/>
    <property type="evidence" value="ECO:0007669"/>
    <property type="project" value="UniProtKB-UniRule"/>
</dbReference>
<dbReference type="GO" id="GO:0030145">
    <property type="term" value="F:manganese ion binding"/>
    <property type="evidence" value="ECO:0007669"/>
    <property type="project" value="UniProtKB-UniRule"/>
</dbReference>
<keyword evidence="10 14" id="KW-0479">Metal-binding</keyword>
<dbReference type="GO" id="GO:0032299">
    <property type="term" value="C:ribonuclease H2 complex"/>
    <property type="evidence" value="ECO:0007669"/>
    <property type="project" value="TreeGrafter"/>
</dbReference>
<dbReference type="GO" id="GO:0006298">
    <property type="term" value="P:mismatch repair"/>
    <property type="evidence" value="ECO:0007669"/>
    <property type="project" value="TreeGrafter"/>
</dbReference>
<comment type="cofactor">
    <cofactor evidence="2">
        <name>Mg(2+)</name>
        <dbReference type="ChEBI" id="CHEBI:18420"/>
    </cofactor>
</comment>
<evidence type="ECO:0000256" key="16">
    <source>
        <dbReference type="RuleBase" id="RU003515"/>
    </source>
</evidence>
<dbReference type="PROSITE" id="PS51975">
    <property type="entry name" value="RNASE_H_2"/>
    <property type="match status" value="1"/>
</dbReference>
<evidence type="ECO:0000256" key="13">
    <source>
        <dbReference type="ARBA" id="ARBA00023211"/>
    </source>
</evidence>
<dbReference type="InterPro" id="IPR022898">
    <property type="entry name" value="RNase_HII"/>
</dbReference>